<dbReference type="OrthoDB" id="2663324at2"/>
<reference evidence="1 2" key="1">
    <citation type="submission" date="2019-08" db="EMBL/GenBank/DDBJ databases">
        <title>Genome sequencing of Paenibacillus faecis DSM 23593(T).</title>
        <authorList>
            <person name="Kook J.-K."/>
            <person name="Park S.-N."/>
            <person name="Lim Y.K."/>
        </authorList>
    </citation>
    <scope>NUCLEOTIDE SEQUENCE [LARGE SCALE GENOMIC DNA]</scope>
    <source>
        <strain evidence="1 2">DSM 23593</strain>
    </source>
</reference>
<evidence type="ECO:0000313" key="2">
    <source>
        <dbReference type="Proteomes" id="UP000325218"/>
    </source>
</evidence>
<evidence type="ECO:0000313" key="1">
    <source>
        <dbReference type="EMBL" id="TYA10357.1"/>
    </source>
</evidence>
<gene>
    <name evidence="1" type="ORF">FRY98_27680</name>
</gene>
<organism evidence="1 2">
    <name type="scientific">Paenibacillus faecis</name>
    <dbReference type="NCBI Taxonomy" id="862114"/>
    <lineage>
        <taxon>Bacteria</taxon>
        <taxon>Bacillati</taxon>
        <taxon>Bacillota</taxon>
        <taxon>Bacilli</taxon>
        <taxon>Bacillales</taxon>
        <taxon>Paenibacillaceae</taxon>
        <taxon>Paenibacillus</taxon>
    </lineage>
</organism>
<keyword evidence="2" id="KW-1185">Reference proteome</keyword>
<accession>A0A5D0CNX8</accession>
<name>A0A5D0CNX8_9BACL</name>
<dbReference type="AlphaFoldDB" id="A0A5D0CNX8"/>
<dbReference type="EMBL" id="VSDO01000006">
    <property type="protein sequence ID" value="TYA10357.1"/>
    <property type="molecule type" value="Genomic_DNA"/>
</dbReference>
<protein>
    <submittedName>
        <fullName evidence="1">Uncharacterized protein</fullName>
    </submittedName>
</protein>
<comment type="caution">
    <text evidence="1">The sequence shown here is derived from an EMBL/GenBank/DDBJ whole genome shotgun (WGS) entry which is preliminary data.</text>
</comment>
<sequence>MKAGGEAFLVHLIFQRHHIPPDEVYNKDENVKRFMYASMMLQLEEEEKARKEQERAARRMKS</sequence>
<proteinExistence type="predicted"/>
<dbReference type="Proteomes" id="UP000325218">
    <property type="component" value="Unassembled WGS sequence"/>
</dbReference>